<gene>
    <name evidence="1" type="ORF">PGLA2088_LOCUS27463</name>
</gene>
<protein>
    <submittedName>
        <fullName evidence="1">Uncharacterized protein</fullName>
    </submittedName>
</protein>
<dbReference type="AlphaFoldDB" id="A0A813K3G4"/>
<organism evidence="1 2">
    <name type="scientific">Polarella glacialis</name>
    <name type="common">Dinoflagellate</name>
    <dbReference type="NCBI Taxonomy" id="89957"/>
    <lineage>
        <taxon>Eukaryota</taxon>
        <taxon>Sar</taxon>
        <taxon>Alveolata</taxon>
        <taxon>Dinophyceae</taxon>
        <taxon>Suessiales</taxon>
        <taxon>Suessiaceae</taxon>
        <taxon>Polarella</taxon>
    </lineage>
</organism>
<name>A0A813K3G4_POLGL</name>
<evidence type="ECO:0000313" key="1">
    <source>
        <dbReference type="EMBL" id="CAE8691545.1"/>
    </source>
</evidence>
<accession>A0A813K3G4</accession>
<feature type="non-terminal residue" evidence="1">
    <location>
        <position position="263"/>
    </location>
</feature>
<comment type="caution">
    <text evidence="1">The sequence shown here is derived from an EMBL/GenBank/DDBJ whole genome shotgun (WGS) entry which is preliminary data.</text>
</comment>
<evidence type="ECO:0000313" key="2">
    <source>
        <dbReference type="Proteomes" id="UP000626109"/>
    </source>
</evidence>
<sequence length="263" mass="28478">MSAQLLHNEVAEVGRTLFDFACDSTAGTPGGFERVLCYEVADATRVAEALEQEEPLSPIALSSLQRLREVSFQEEDAPEVVPLDAVYAGLGGHWVLVEPVLAGRRALLCCYGGGASRLQVLQEVVLRAAAEMIANAESMAAAKLFRLSVALLECSLQDFSQPTVVDLLRAQHVDISVDRRTGVMQPLKVEGLANISDALARRSRMSADRHYIVQLVAEHANDVGALTLVFIASPEDSHNFQIPGAAQSHLACLRQLRSVMAFQ</sequence>
<dbReference type="Proteomes" id="UP000626109">
    <property type="component" value="Unassembled WGS sequence"/>
</dbReference>
<proteinExistence type="predicted"/>
<reference evidence="1" key="1">
    <citation type="submission" date="2021-02" db="EMBL/GenBank/DDBJ databases">
        <authorList>
            <person name="Dougan E. K."/>
            <person name="Rhodes N."/>
            <person name="Thang M."/>
            <person name="Chan C."/>
        </authorList>
    </citation>
    <scope>NUCLEOTIDE SEQUENCE</scope>
</reference>
<dbReference type="EMBL" id="CAJNNW010027460">
    <property type="protein sequence ID" value="CAE8691545.1"/>
    <property type="molecule type" value="Genomic_DNA"/>
</dbReference>